<gene>
    <name evidence="1" type="ORF">WH52_13165</name>
</gene>
<dbReference type="InParanoid" id="A0A1Y2PA05"/>
<organism evidence="1 2">
    <name type="scientific">Tenacibaculum holothuriorum</name>
    <dbReference type="NCBI Taxonomy" id="1635173"/>
    <lineage>
        <taxon>Bacteria</taxon>
        <taxon>Pseudomonadati</taxon>
        <taxon>Bacteroidota</taxon>
        <taxon>Flavobacteriia</taxon>
        <taxon>Flavobacteriales</taxon>
        <taxon>Flavobacteriaceae</taxon>
        <taxon>Tenacibaculum</taxon>
    </lineage>
</organism>
<comment type="caution">
    <text evidence="1">The sequence shown here is derived from an EMBL/GenBank/DDBJ whole genome shotgun (WGS) entry which is preliminary data.</text>
</comment>
<name>A0A1Y2PA05_9FLAO</name>
<accession>A0A1Y2PA05</accession>
<evidence type="ECO:0000313" key="2">
    <source>
        <dbReference type="Proteomes" id="UP000194221"/>
    </source>
</evidence>
<sequence length="270" mass="29986">MLFLTVSLLLFNCVQDEYTRTNTVNSFNVIELNYLEFINDKDIKDNTSLLKRLTIKKQVKTNAYSKATQLSNGLTILVDKVKKIVAPNFTTWSFQTKEKLLNSSSFENFVVKKQQGVFSYYIVSYEFISPSNFGYKRVRSYSIPKTLLNLENLNVLSKGDLLTWIGNGSDGGDNSPCEGVVSTEIKACNQGGVHEVKYCCQHIGNKHGCGDTPLCDKVCEGTTKIAIIDFSNCNNSNTTDSNSNNNIPNDNVNDNQNVGAEVVTILTIAL</sequence>
<keyword evidence="2" id="KW-1185">Reference proteome</keyword>
<reference evidence="1 2" key="1">
    <citation type="submission" date="2015-03" db="EMBL/GenBank/DDBJ databases">
        <title>Genome sequence of Tenacibaculum sp. S2-2, isolated from intestinal microbiota of sea cucumber, Apostichopus japonicas.</title>
        <authorList>
            <person name="Shao Z."/>
            <person name="Wang L."/>
            <person name="Li X."/>
        </authorList>
    </citation>
    <scope>NUCLEOTIDE SEQUENCE [LARGE SCALE GENOMIC DNA]</scope>
    <source>
        <strain evidence="1 2">S2-2</strain>
    </source>
</reference>
<evidence type="ECO:0000313" key="1">
    <source>
        <dbReference type="EMBL" id="OSY87010.1"/>
    </source>
</evidence>
<dbReference type="AlphaFoldDB" id="A0A1Y2PA05"/>
<protein>
    <submittedName>
        <fullName evidence="1">Uncharacterized protein</fullName>
    </submittedName>
</protein>
<dbReference type="Proteomes" id="UP000194221">
    <property type="component" value="Unassembled WGS sequence"/>
</dbReference>
<dbReference type="EMBL" id="LAPZ01000015">
    <property type="protein sequence ID" value="OSY87010.1"/>
    <property type="molecule type" value="Genomic_DNA"/>
</dbReference>
<dbReference type="STRING" id="1635173.WH52_13165"/>
<proteinExistence type="predicted"/>